<proteinExistence type="predicted"/>
<organism evidence="2">
    <name type="scientific">Barrientosiimonas endolithica</name>
    <dbReference type="NCBI Taxonomy" id="1535208"/>
    <lineage>
        <taxon>Bacteria</taxon>
        <taxon>Bacillati</taxon>
        <taxon>Actinomycetota</taxon>
        <taxon>Actinomycetes</taxon>
        <taxon>Micrococcales</taxon>
        <taxon>Dermacoccaceae</taxon>
        <taxon>Barrientosiimonas</taxon>
    </lineage>
</organism>
<dbReference type="RefSeq" id="WP_289231317.1">
    <property type="nucleotide sequence ID" value="NZ_AP027735.1"/>
</dbReference>
<evidence type="ECO:0000256" key="1">
    <source>
        <dbReference type="SAM" id="MobiDB-lite"/>
    </source>
</evidence>
<feature type="region of interest" description="Disordered" evidence="1">
    <location>
        <begin position="253"/>
        <end position="338"/>
    </location>
</feature>
<accession>A0ABN6YSQ0</accession>
<dbReference type="Gene3D" id="3.40.50.150">
    <property type="entry name" value="Vaccinia Virus protein VP39"/>
    <property type="match status" value="1"/>
</dbReference>
<protein>
    <recommendedName>
        <fullName evidence="3">Class I SAM-dependent methyltransferase</fullName>
    </recommendedName>
</protein>
<dbReference type="SUPFAM" id="SSF53335">
    <property type="entry name" value="S-adenosyl-L-methionine-dependent methyltransferases"/>
    <property type="match status" value="1"/>
</dbReference>
<evidence type="ECO:0008006" key="3">
    <source>
        <dbReference type="Google" id="ProtNLM"/>
    </source>
</evidence>
<name>A0ABN6YSQ0_9MICO</name>
<sequence>MDPALVHRLTSGEGWGLLQSLPPYDPAGALALGERLRAAGFDADLVAAALTQSRLRAAAVDKLGPDAAEMLLTQDGLEQATRRAVADHHARRFRDAGVSRVLDLGCGIGSDAMAYARAGLRVDARDADETTALIAAANLRPWPRSSVETGLAEDVVLPRGEAARGLGLWLDPARRVPGVADVTGRTRRVFRLEEISPTWETVRTLAGAVPAAGAKLSPAFPHAQVPPGAEAAWTSYDGEVVECALWWGRSRAPPGAPRTCSGRGSTRSSPRRWRPARPPRAPTCPRPAAICTSPTGPSSAPGWWARWSTRPGAASWRRGSATSWRSARRGCRGRGGSS</sequence>
<dbReference type="EMBL" id="AP027735">
    <property type="protein sequence ID" value="BDZ59160.1"/>
    <property type="molecule type" value="Genomic_DNA"/>
</dbReference>
<dbReference type="InterPro" id="IPR029063">
    <property type="entry name" value="SAM-dependent_MTases_sf"/>
</dbReference>
<reference evidence="2" key="1">
    <citation type="journal article" date="2014" name="Int. J. Syst. Evol. Microbiol.">
        <title>Complete genome of a new Firmicutes species belonging to the dominant human colonic microbiota ('Ruminococcus bicirculans') reveals two chromosomes and a selective capacity to utilize plant glucans.</title>
        <authorList>
            <consortium name="NISC Comparative Sequencing Program"/>
            <person name="Wegmann U."/>
            <person name="Louis P."/>
            <person name="Goesmann A."/>
            <person name="Henrissat B."/>
            <person name="Duncan S.H."/>
            <person name="Flint H.J."/>
        </authorList>
    </citation>
    <scope>NUCLEOTIDE SEQUENCE</scope>
    <source>
        <strain evidence="2">NBRC 110608</strain>
    </source>
</reference>
<reference evidence="2" key="2">
    <citation type="submission" date="2023-02" db="EMBL/GenBank/DDBJ databases">
        <authorList>
            <person name="Sun Q."/>
            <person name="Mori K."/>
        </authorList>
    </citation>
    <scope>NUCLEOTIDE SEQUENCE</scope>
    <source>
        <strain evidence="2">NBRC 110608</strain>
    </source>
</reference>
<gene>
    <name evidence="2" type="ORF">GCM10025872_28170</name>
</gene>
<feature type="compositionally biased region" description="Low complexity" evidence="1">
    <location>
        <begin position="257"/>
        <end position="268"/>
    </location>
</feature>
<evidence type="ECO:0000313" key="2">
    <source>
        <dbReference type="EMBL" id="BDZ59160.1"/>
    </source>
</evidence>